<evidence type="ECO:0000313" key="4">
    <source>
        <dbReference type="Proteomes" id="UP000075324"/>
    </source>
</evidence>
<comment type="caution">
    <text evidence="3">The sequence shown here is derived from an EMBL/GenBank/DDBJ whole genome shotgun (WGS) entry which is preliminary data.</text>
</comment>
<dbReference type="InterPro" id="IPR003148">
    <property type="entry name" value="RCK_N"/>
</dbReference>
<dbReference type="SUPFAM" id="SSF116726">
    <property type="entry name" value="TrkA C-terminal domain-like"/>
    <property type="match status" value="1"/>
</dbReference>
<dbReference type="PATRIC" id="fig|153151.4.peg.1399"/>
<dbReference type="GO" id="GO:0006813">
    <property type="term" value="P:potassium ion transport"/>
    <property type="evidence" value="ECO:0007669"/>
    <property type="project" value="InterPro"/>
</dbReference>
<dbReference type="Pfam" id="PF02080">
    <property type="entry name" value="TrkA_C"/>
    <property type="match status" value="1"/>
</dbReference>
<accession>A0A150N5P6</accession>
<evidence type="ECO:0000313" key="3">
    <source>
        <dbReference type="EMBL" id="KYD32008.1"/>
    </source>
</evidence>
<proteinExistence type="predicted"/>
<feature type="domain" description="RCK N-terminal" evidence="1">
    <location>
        <begin position="2"/>
        <end position="119"/>
    </location>
</feature>
<dbReference type="Proteomes" id="UP000075324">
    <property type="component" value="Unassembled WGS sequence"/>
</dbReference>
<dbReference type="GO" id="GO:0008324">
    <property type="term" value="F:monoatomic cation transmembrane transporter activity"/>
    <property type="evidence" value="ECO:0007669"/>
    <property type="project" value="InterPro"/>
</dbReference>
<dbReference type="InterPro" id="IPR036291">
    <property type="entry name" value="NAD(P)-bd_dom_sf"/>
</dbReference>
<gene>
    <name evidence="3" type="ORF">B4110_0480</name>
</gene>
<dbReference type="Gene3D" id="3.30.70.1450">
    <property type="entry name" value="Regulator of K+ conductance, C-terminal domain"/>
    <property type="match status" value="1"/>
</dbReference>
<dbReference type="SUPFAM" id="SSF51735">
    <property type="entry name" value="NAD(P)-binding Rossmann-fold domains"/>
    <property type="match status" value="1"/>
</dbReference>
<dbReference type="PANTHER" id="PTHR43833">
    <property type="entry name" value="POTASSIUM CHANNEL PROTEIN 2-RELATED-RELATED"/>
    <property type="match status" value="1"/>
</dbReference>
<sequence>MKGQYAVIGLGRFGSSLATTLHQAGNEVLAIDRNEERIEEYKDHVTYAVVADSTDEEALKSVGIRNFDAVIVAIGDDIQASILTVLILKELEVKKVVAKAINKRHGQVLYKVGADWVVFPERDMGERVATQLMSPNVLDYIELAKDYSIKEVKVPPSMIEKNLRELNLRVRFNITVIAIISDGKVSISPSPDRIIKEGDILVVIGENKDLDRFEKFN</sequence>
<dbReference type="Gene3D" id="3.40.50.720">
    <property type="entry name" value="NAD(P)-binding Rossmann-like Domain"/>
    <property type="match status" value="1"/>
</dbReference>
<name>A0A150N5P6_9BACL</name>
<dbReference type="InterPro" id="IPR006037">
    <property type="entry name" value="RCK_C"/>
</dbReference>
<dbReference type="EMBL" id="LQYW01000026">
    <property type="protein sequence ID" value="KYD32008.1"/>
    <property type="molecule type" value="Genomic_DNA"/>
</dbReference>
<dbReference type="Pfam" id="PF02254">
    <property type="entry name" value="TrkA_N"/>
    <property type="match status" value="1"/>
</dbReference>
<dbReference type="InterPro" id="IPR036721">
    <property type="entry name" value="RCK_C_sf"/>
</dbReference>
<reference evidence="3 4" key="1">
    <citation type="submission" date="2016-01" db="EMBL/GenBank/DDBJ databases">
        <title>Draft Genome Sequences of Seven Thermophilic Sporeformers Isolated from Foods.</title>
        <authorList>
            <person name="Berendsen E.M."/>
            <person name="Wells-Bennik M.H."/>
            <person name="Krawcyk A.O."/>
            <person name="De Jong A."/>
            <person name="Holsappel S."/>
            <person name="Eijlander R.T."/>
            <person name="Kuipers O.P."/>
        </authorList>
    </citation>
    <scope>NUCLEOTIDE SEQUENCE [LARGE SCALE GENOMIC DNA]</scope>
    <source>
        <strain evidence="3 4">B4110</strain>
    </source>
</reference>
<dbReference type="PROSITE" id="PS51201">
    <property type="entry name" value="RCK_N"/>
    <property type="match status" value="1"/>
</dbReference>
<dbReference type="InterPro" id="IPR050721">
    <property type="entry name" value="Trk_Ktr_HKT_K-transport"/>
</dbReference>
<dbReference type="PROSITE" id="PS51202">
    <property type="entry name" value="RCK_C"/>
    <property type="match status" value="1"/>
</dbReference>
<evidence type="ECO:0000259" key="1">
    <source>
        <dbReference type="PROSITE" id="PS51201"/>
    </source>
</evidence>
<dbReference type="AlphaFoldDB" id="A0A150N5P6"/>
<feature type="domain" description="RCK C-terminal" evidence="2">
    <location>
        <begin position="135"/>
        <end position="217"/>
    </location>
</feature>
<organism evidence="3 4">
    <name type="scientific">Parageobacillus toebii</name>
    <dbReference type="NCBI Taxonomy" id="153151"/>
    <lineage>
        <taxon>Bacteria</taxon>
        <taxon>Bacillati</taxon>
        <taxon>Bacillota</taxon>
        <taxon>Bacilli</taxon>
        <taxon>Bacillales</taxon>
        <taxon>Anoxybacillaceae</taxon>
        <taxon>Parageobacillus</taxon>
    </lineage>
</organism>
<protein>
    <recommendedName>
        <fullName evidence="5">Trk system potassium uptake protein TrkA</fullName>
    </recommendedName>
</protein>
<dbReference type="PANTHER" id="PTHR43833:SF7">
    <property type="entry name" value="KTR SYSTEM POTASSIUM UPTAKE PROTEIN C"/>
    <property type="match status" value="1"/>
</dbReference>
<evidence type="ECO:0000259" key="2">
    <source>
        <dbReference type="PROSITE" id="PS51202"/>
    </source>
</evidence>
<evidence type="ECO:0008006" key="5">
    <source>
        <dbReference type="Google" id="ProtNLM"/>
    </source>
</evidence>
<dbReference type="RefSeq" id="WP_062677532.1">
    <property type="nucleotide sequence ID" value="NZ_LQYW01000026.1"/>
</dbReference>